<keyword evidence="2" id="KW-1185">Reference proteome</keyword>
<evidence type="ECO:0000313" key="2">
    <source>
        <dbReference type="Proteomes" id="UP000694845"/>
    </source>
</evidence>
<evidence type="ECO:0000313" key="3">
    <source>
        <dbReference type="RefSeq" id="XP_022111641.1"/>
    </source>
</evidence>
<protein>
    <submittedName>
        <fullName evidence="3">Uncharacterized protein LOC110990863</fullName>
    </submittedName>
</protein>
<organism evidence="2 3">
    <name type="scientific">Acanthaster planci</name>
    <name type="common">Crown-of-thorns starfish</name>
    <dbReference type="NCBI Taxonomy" id="133434"/>
    <lineage>
        <taxon>Eukaryota</taxon>
        <taxon>Metazoa</taxon>
        <taxon>Echinodermata</taxon>
        <taxon>Eleutherozoa</taxon>
        <taxon>Asterozoa</taxon>
        <taxon>Asteroidea</taxon>
        <taxon>Valvatacea</taxon>
        <taxon>Valvatida</taxon>
        <taxon>Acanthasteridae</taxon>
        <taxon>Acanthaster</taxon>
    </lineage>
</organism>
<dbReference type="Proteomes" id="UP000694845">
    <property type="component" value="Unplaced"/>
</dbReference>
<feature type="non-terminal residue" evidence="3">
    <location>
        <position position="248"/>
    </location>
</feature>
<name>A0A8B8A6M2_ACAPL</name>
<dbReference type="SUPFAM" id="SSF49785">
    <property type="entry name" value="Galactose-binding domain-like"/>
    <property type="match status" value="1"/>
</dbReference>
<feature type="chain" id="PRO_5034406148" evidence="1">
    <location>
        <begin position="26"/>
        <end position="248"/>
    </location>
</feature>
<dbReference type="RefSeq" id="XP_022111641.1">
    <property type="nucleotide sequence ID" value="XM_022255949.1"/>
</dbReference>
<accession>A0A8B8A6M2</accession>
<evidence type="ECO:0000256" key="1">
    <source>
        <dbReference type="SAM" id="SignalP"/>
    </source>
</evidence>
<dbReference type="KEGG" id="aplc:110990863"/>
<gene>
    <name evidence="3" type="primary">LOC110990863</name>
</gene>
<feature type="signal peptide" evidence="1">
    <location>
        <begin position="1"/>
        <end position="25"/>
    </location>
</feature>
<proteinExistence type="predicted"/>
<dbReference type="AlphaFoldDB" id="A0A8B8A6M2"/>
<dbReference type="InterPro" id="IPR008979">
    <property type="entry name" value="Galactose-bd-like_sf"/>
</dbReference>
<reference evidence="3" key="1">
    <citation type="submission" date="2025-08" db="UniProtKB">
        <authorList>
            <consortium name="RefSeq"/>
        </authorList>
    </citation>
    <scope>IDENTIFICATION</scope>
</reference>
<dbReference type="GeneID" id="110990863"/>
<keyword evidence="1" id="KW-0732">Signal</keyword>
<sequence length="248" mass="26717">MASMLHWKGIAVFVLLLTAFLLNGAAPLQLREKWANQSSTSDIQNHGPRKAIDGNLTTYTHTARRLAGAVISAGLSPNHNSNREIGAVTDEQATHETPSIDFRADPAVTARYVRVDLPGTNKILHMREVYVEEFTDEDGVGGAVDFTIVTNPALLGGAGNNDATIGAYKGPRDITAAVLFGRQLITGGANNELPSRSKELQSQQLGCQLRQIQLPEVDGLDRTGVFYCKATKPGKTATRIQTIILPTD</sequence>
<dbReference type="Gene3D" id="2.60.120.260">
    <property type="entry name" value="Galactose-binding domain-like"/>
    <property type="match status" value="1"/>
</dbReference>